<dbReference type="PhylomeDB" id="T1IJP4"/>
<keyword evidence="2" id="KW-1185">Reference proteome</keyword>
<protein>
    <submittedName>
        <fullName evidence="1">Uncharacterized protein</fullName>
    </submittedName>
</protein>
<dbReference type="EMBL" id="JH430335">
    <property type="status" value="NOT_ANNOTATED_CDS"/>
    <property type="molecule type" value="Genomic_DNA"/>
</dbReference>
<reference evidence="2" key="1">
    <citation type="submission" date="2011-05" db="EMBL/GenBank/DDBJ databases">
        <authorList>
            <person name="Richards S.R."/>
            <person name="Qu J."/>
            <person name="Jiang H."/>
            <person name="Jhangiani S.N."/>
            <person name="Agravi P."/>
            <person name="Goodspeed R."/>
            <person name="Gross S."/>
            <person name="Mandapat C."/>
            <person name="Jackson L."/>
            <person name="Mathew T."/>
            <person name="Pu L."/>
            <person name="Thornton R."/>
            <person name="Saada N."/>
            <person name="Wilczek-Boney K.B."/>
            <person name="Lee S."/>
            <person name="Kovar C."/>
            <person name="Wu Y."/>
            <person name="Scherer S.E."/>
            <person name="Worley K.C."/>
            <person name="Muzny D.M."/>
            <person name="Gibbs R."/>
        </authorList>
    </citation>
    <scope>NUCLEOTIDE SEQUENCE</scope>
    <source>
        <strain evidence="2">Brora</strain>
    </source>
</reference>
<accession>T1IJP4</accession>
<dbReference type="Proteomes" id="UP000014500">
    <property type="component" value="Unassembled WGS sequence"/>
</dbReference>
<dbReference type="EnsemblMetazoa" id="SMAR001116-RA">
    <property type="protein sequence ID" value="SMAR001116-PA"/>
    <property type="gene ID" value="SMAR001116"/>
</dbReference>
<proteinExistence type="predicted"/>
<dbReference type="AlphaFoldDB" id="T1IJP4"/>
<evidence type="ECO:0000313" key="2">
    <source>
        <dbReference type="Proteomes" id="UP000014500"/>
    </source>
</evidence>
<organism evidence="1 2">
    <name type="scientific">Strigamia maritima</name>
    <name type="common">European centipede</name>
    <name type="synonym">Geophilus maritimus</name>
    <dbReference type="NCBI Taxonomy" id="126957"/>
    <lineage>
        <taxon>Eukaryota</taxon>
        <taxon>Metazoa</taxon>
        <taxon>Ecdysozoa</taxon>
        <taxon>Arthropoda</taxon>
        <taxon>Myriapoda</taxon>
        <taxon>Chilopoda</taxon>
        <taxon>Pleurostigmophora</taxon>
        <taxon>Geophilomorpha</taxon>
        <taxon>Linotaeniidae</taxon>
        <taxon>Strigamia</taxon>
    </lineage>
</organism>
<sequence length="113" mass="13272">MGFHVFTRVHTGPHEFPRGVANWDSTRFRWRYYYEVSKNMNCDYFQPFTPLYANQTLIGFSTIAFGIFSSPHYNEADEHIPEKDFPKFIEVVPTCLKDVPEGFVTTLHVYLIV</sequence>
<dbReference type="HOGENOM" id="CLU_2136586_0_0_1"/>
<evidence type="ECO:0000313" key="1">
    <source>
        <dbReference type="EnsemblMetazoa" id="SMAR001116-PA"/>
    </source>
</evidence>
<reference evidence="1" key="2">
    <citation type="submission" date="2015-02" db="UniProtKB">
        <authorList>
            <consortium name="EnsemblMetazoa"/>
        </authorList>
    </citation>
    <scope>IDENTIFICATION</scope>
</reference>
<name>T1IJP4_STRMM</name>